<feature type="compositionally biased region" description="Acidic residues" evidence="1">
    <location>
        <begin position="212"/>
        <end position="237"/>
    </location>
</feature>
<dbReference type="EMBL" id="JAVHNS010000002">
    <property type="protein sequence ID" value="KAK6361849.1"/>
    <property type="molecule type" value="Genomic_DNA"/>
</dbReference>
<feature type="compositionally biased region" description="Basic and acidic residues" evidence="1">
    <location>
        <begin position="356"/>
        <end position="371"/>
    </location>
</feature>
<sequence>MPELPTPRSSKKRRIQGGHQTVSPPSVNRRINNSKNHKTLQIPIRPGVSRPRSSHRNTSSTPGSAVHNSSAHDVLSTQIYDLFNQLDELRDSLSKAYHADRKARQEAHENTQKQLAGMQDFLQCIAQDHVQMKRRERMGLLELGLFGANGVVNSGNHELSSIGFEDSMANDEATGDVDMEDIDDSQCTELGLDESSKTLGARLRGPLRVESDGDDEEEEGEEQEQEEEEEIETEDDSLPIARARLRRHVSQTISPTIPPQHPHEGSTTESDTPAEDESETISVRALKRSLQLGTRPKKTLNLGAAESRSEGFFRRGAQQREPEETNADQALSQYSVPPNPEEEDDETYRESPITTPEREVQPVEPRMREVSVELEYGLSSPRKQRPQRKTAQVENYYDWDRYVIGGRTSVAATPMQNKDRGKELLNGSPTKTARRGKSSDPSPEPEIVEGKITGGRIKNGKGQSNEIGEKVLVR</sequence>
<keyword evidence="3" id="KW-1185">Reference proteome</keyword>
<dbReference type="Proteomes" id="UP001373714">
    <property type="component" value="Unassembled WGS sequence"/>
</dbReference>
<evidence type="ECO:0000313" key="2">
    <source>
        <dbReference type="EMBL" id="KAK6361849.1"/>
    </source>
</evidence>
<proteinExistence type="predicted"/>
<evidence type="ECO:0000313" key="3">
    <source>
        <dbReference type="Proteomes" id="UP001373714"/>
    </source>
</evidence>
<feature type="compositionally biased region" description="Polar residues" evidence="1">
    <location>
        <begin position="56"/>
        <end position="70"/>
    </location>
</feature>
<evidence type="ECO:0008006" key="4">
    <source>
        <dbReference type="Google" id="ProtNLM"/>
    </source>
</evidence>
<feature type="region of interest" description="Disordered" evidence="1">
    <location>
        <begin position="1"/>
        <end position="70"/>
    </location>
</feature>
<feature type="region of interest" description="Disordered" evidence="1">
    <location>
        <begin position="188"/>
        <end position="391"/>
    </location>
</feature>
<feature type="compositionally biased region" description="Polar residues" evidence="1">
    <location>
        <begin position="18"/>
        <end position="34"/>
    </location>
</feature>
<comment type="caution">
    <text evidence="2">The sequence shown here is derived from an EMBL/GenBank/DDBJ whole genome shotgun (WGS) entry which is preliminary data.</text>
</comment>
<feature type="compositionally biased region" description="Polar residues" evidence="1">
    <location>
        <begin position="327"/>
        <end position="336"/>
    </location>
</feature>
<reference evidence="2 3" key="1">
    <citation type="submission" date="2019-10" db="EMBL/GenBank/DDBJ databases">
        <authorList>
            <person name="Palmer J.M."/>
        </authorList>
    </citation>
    <scope>NUCLEOTIDE SEQUENCE [LARGE SCALE GENOMIC DNA]</scope>
    <source>
        <strain evidence="2 3">TWF730</strain>
    </source>
</reference>
<protein>
    <recommendedName>
        <fullName evidence="4">Shugoshin C-terminal domain-containing protein</fullName>
    </recommendedName>
</protein>
<dbReference type="AlphaFoldDB" id="A0AAV9VIZ1"/>
<feature type="region of interest" description="Disordered" evidence="1">
    <location>
        <begin position="410"/>
        <end position="474"/>
    </location>
</feature>
<gene>
    <name evidence="2" type="ORF">TWF730_005561</name>
</gene>
<feature type="compositionally biased region" description="Basic and acidic residues" evidence="1">
    <location>
        <begin position="307"/>
        <end position="323"/>
    </location>
</feature>
<organism evidence="2 3">
    <name type="scientific">Orbilia blumenaviensis</name>
    <dbReference type="NCBI Taxonomy" id="1796055"/>
    <lineage>
        <taxon>Eukaryota</taxon>
        <taxon>Fungi</taxon>
        <taxon>Dikarya</taxon>
        <taxon>Ascomycota</taxon>
        <taxon>Pezizomycotina</taxon>
        <taxon>Orbiliomycetes</taxon>
        <taxon>Orbiliales</taxon>
        <taxon>Orbiliaceae</taxon>
        <taxon>Orbilia</taxon>
    </lineage>
</organism>
<evidence type="ECO:0000256" key="1">
    <source>
        <dbReference type="SAM" id="MobiDB-lite"/>
    </source>
</evidence>
<name>A0AAV9VIZ1_9PEZI</name>
<accession>A0AAV9VIZ1</accession>